<sequence length="269" mass="31292">MPHTTYTSPDWQSDLEASGYTDFESWWNAEKELVEEGNFRGNDDQSSWSHVSRIKLADGRTVYLKRQQNHFPNNLLLKMKKVLTFELEWRNYQRLQEAGVPTLNIIHFASRKQNGNRQCIIVSEELAGMTPLDDLIRCFEKTAWPSRTQRLAMLDAIEKVIRKMHDAGIIHNALYGRHIYLNIPIIDGKAVIPDDFHACLIDLERTKFPGVNSPKLITNDLEKMYRRIPEWPARDCLWFLKRYLGIEKLTPEAKTIARQIAATRKPKSA</sequence>
<dbReference type="SUPFAM" id="SSF56112">
    <property type="entry name" value="Protein kinase-like (PK-like)"/>
    <property type="match status" value="1"/>
</dbReference>
<dbReference type="AlphaFoldDB" id="A0AAE2SC69"/>
<proteinExistence type="predicted"/>
<protein>
    <recommendedName>
        <fullName evidence="3">Lipopolysaccharide kinase</fullName>
    </recommendedName>
</protein>
<evidence type="ECO:0008006" key="3">
    <source>
        <dbReference type="Google" id="ProtNLM"/>
    </source>
</evidence>
<dbReference type="Proteomes" id="UP000634206">
    <property type="component" value="Unassembled WGS sequence"/>
</dbReference>
<keyword evidence="2" id="KW-1185">Reference proteome</keyword>
<accession>A0AAE2SC69</accession>
<organism evidence="1 2">
    <name type="scientific">Oceaniferula flava</name>
    <dbReference type="NCBI Taxonomy" id="2800421"/>
    <lineage>
        <taxon>Bacteria</taxon>
        <taxon>Pseudomonadati</taxon>
        <taxon>Verrucomicrobiota</taxon>
        <taxon>Verrucomicrobiia</taxon>
        <taxon>Verrucomicrobiales</taxon>
        <taxon>Verrucomicrobiaceae</taxon>
        <taxon>Oceaniferula</taxon>
    </lineage>
</organism>
<reference evidence="1" key="1">
    <citation type="submission" date="2021-01" db="EMBL/GenBank/DDBJ databases">
        <title>Modified the classification status of verrucomicrobia.</title>
        <authorList>
            <person name="Feng X."/>
        </authorList>
    </citation>
    <scope>NUCLEOTIDE SEQUENCE</scope>
    <source>
        <strain evidence="1">5K15</strain>
    </source>
</reference>
<comment type="caution">
    <text evidence="1">The sequence shown here is derived from an EMBL/GenBank/DDBJ whole genome shotgun (WGS) entry which is preliminary data.</text>
</comment>
<dbReference type="InterPro" id="IPR011009">
    <property type="entry name" value="Kinase-like_dom_sf"/>
</dbReference>
<evidence type="ECO:0000313" key="1">
    <source>
        <dbReference type="EMBL" id="MBK1853596.1"/>
    </source>
</evidence>
<evidence type="ECO:0000313" key="2">
    <source>
        <dbReference type="Proteomes" id="UP000634206"/>
    </source>
</evidence>
<dbReference type="EMBL" id="JAENIG010000001">
    <property type="protein sequence ID" value="MBK1853596.1"/>
    <property type="molecule type" value="Genomic_DNA"/>
</dbReference>
<name>A0AAE2SC69_9BACT</name>
<dbReference type="RefSeq" id="WP_309488192.1">
    <property type="nucleotide sequence ID" value="NZ_JAENIG010000001.1"/>
</dbReference>
<dbReference type="Pfam" id="PF06293">
    <property type="entry name" value="Kdo"/>
    <property type="match status" value="1"/>
</dbReference>
<gene>
    <name evidence="1" type="ORF">JIN83_01365</name>
</gene>